<dbReference type="HOGENOM" id="CLU_1651643_0_0_1"/>
<protein>
    <submittedName>
        <fullName evidence="1">Uncharacterized protein</fullName>
    </submittedName>
</protein>
<evidence type="ECO:0000313" key="2">
    <source>
        <dbReference type="Proteomes" id="UP000008493"/>
    </source>
</evidence>
<reference evidence="2" key="1">
    <citation type="journal article" date="2012" name="Proc. Natl. Acad. Sci. U.S.A.">
        <title>Genome sequence of the button mushroom Agaricus bisporus reveals mechanisms governing adaptation to a humic-rich ecological niche.</title>
        <authorList>
            <person name="Morin E."/>
            <person name="Kohler A."/>
            <person name="Baker A.R."/>
            <person name="Foulongne-Oriol M."/>
            <person name="Lombard V."/>
            <person name="Nagy L.G."/>
            <person name="Ohm R.A."/>
            <person name="Patyshakuliyeva A."/>
            <person name="Brun A."/>
            <person name="Aerts A.L."/>
            <person name="Bailey A.M."/>
            <person name="Billette C."/>
            <person name="Coutinho P.M."/>
            <person name="Deakin G."/>
            <person name="Doddapaneni H."/>
            <person name="Floudas D."/>
            <person name="Grimwood J."/>
            <person name="Hilden K."/>
            <person name="Kuees U."/>
            <person name="LaButti K.M."/>
            <person name="Lapidus A."/>
            <person name="Lindquist E.A."/>
            <person name="Lucas S.M."/>
            <person name="Murat C."/>
            <person name="Riley R.W."/>
            <person name="Salamov A.A."/>
            <person name="Schmutz J."/>
            <person name="Subramanian V."/>
            <person name="Woesten H.A.B."/>
            <person name="Xu J."/>
            <person name="Eastwood D.C."/>
            <person name="Foster G.D."/>
            <person name="Sonnenberg A.S."/>
            <person name="Cullen D."/>
            <person name="de Vries R.P."/>
            <person name="Lundell T."/>
            <person name="Hibbett D.S."/>
            <person name="Henrissat B."/>
            <person name="Burton K.S."/>
            <person name="Kerrigan R.W."/>
            <person name="Challen M.P."/>
            <person name="Grigoriev I.V."/>
            <person name="Martin F."/>
        </authorList>
    </citation>
    <scope>NUCLEOTIDE SEQUENCE [LARGE SCALE GENOMIC DNA]</scope>
    <source>
        <strain evidence="2">JB137-S8 / ATCC MYA-4627 / FGSC 10392</strain>
    </source>
</reference>
<proteinExistence type="predicted"/>
<evidence type="ECO:0000313" key="1">
    <source>
        <dbReference type="EMBL" id="EKM73448.1"/>
    </source>
</evidence>
<gene>
    <name evidence="1" type="ORF">AGABI1DRAFT_134748</name>
</gene>
<organism evidence="1 2">
    <name type="scientific">Agaricus bisporus var. burnettii (strain JB137-S8 / ATCC MYA-4627 / FGSC 10392)</name>
    <name type="common">White button mushroom</name>
    <dbReference type="NCBI Taxonomy" id="597362"/>
    <lineage>
        <taxon>Eukaryota</taxon>
        <taxon>Fungi</taxon>
        <taxon>Dikarya</taxon>
        <taxon>Basidiomycota</taxon>
        <taxon>Agaricomycotina</taxon>
        <taxon>Agaricomycetes</taxon>
        <taxon>Agaricomycetidae</taxon>
        <taxon>Agaricales</taxon>
        <taxon>Agaricineae</taxon>
        <taxon>Agaricaceae</taxon>
        <taxon>Agaricus</taxon>
    </lineage>
</organism>
<dbReference type="Proteomes" id="UP000008493">
    <property type="component" value="Unassembled WGS sequence"/>
</dbReference>
<dbReference type="RefSeq" id="XP_007335913.1">
    <property type="nucleotide sequence ID" value="XM_007335851.1"/>
</dbReference>
<name>K5WRR9_AGABU</name>
<dbReference type="KEGG" id="abp:AGABI1DRAFT134748"/>
<dbReference type="GeneID" id="18828357"/>
<dbReference type="EMBL" id="JH972702">
    <property type="protein sequence ID" value="EKM73448.1"/>
    <property type="molecule type" value="Genomic_DNA"/>
</dbReference>
<sequence>MTRSPYFPSPVLNYSTSPYPADEVKAIRTEKEKERRESSNLNTSTLKLGPSLNRAEDISPSIIHLPHVPVSCELDRLMQEDRSNQWRKPLLLPPFVLFVSSQLQLSPIGRPAFVCVSRKFRWFETKRLGIVLKKEDEASNRSDAFKIVVVDPPHEQRTDH</sequence>
<accession>K5WRR9</accession>
<dbReference type="InParanoid" id="K5WRR9"/>
<dbReference type="AlphaFoldDB" id="K5WRR9"/>
<keyword evidence="2" id="KW-1185">Reference proteome</keyword>